<feature type="compositionally biased region" description="Acidic residues" evidence="2">
    <location>
        <begin position="67"/>
        <end position="80"/>
    </location>
</feature>
<feature type="region of interest" description="Disordered" evidence="2">
    <location>
        <begin position="56"/>
        <end position="80"/>
    </location>
</feature>
<dbReference type="EMBL" id="HBIW01022899">
    <property type="protein sequence ID" value="CAE0704304.1"/>
    <property type="molecule type" value="Transcribed_RNA"/>
</dbReference>
<accession>A0A7S4EC91</accession>
<evidence type="ECO:0000313" key="4">
    <source>
        <dbReference type="EMBL" id="CAE0704304.1"/>
    </source>
</evidence>
<dbReference type="AlphaFoldDB" id="A0A7S4EC91"/>
<keyword evidence="1" id="KW-0175">Coiled coil</keyword>
<feature type="compositionally biased region" description="Acidic residues" evidence="2">
    <location>
        <begin position="264"/>
        <end position="274"/>
    </location>
</feature>
<evidence type="ECO:0000256" key="3">
    <source>
        <dbReference type="SAM" id="SignalP"/>
    </source>
</evidence>
<feature type="chain" id="PRO_5031270117" description="Clathrin light chain" evidence="3">
    <location>
        <begin position="17"/>
        <end position="274"/>
    </location>
</feature>
<evidence type="ECO:0000256" key="2">
    <source>
        <dbReference type="SAM" id="MobiDB-lite"/>
    </source>
</evidence>
<reference evidence="4" key="1">
    <citation type="submission" date="2021-01" db="EMBL/GenBank/DDBJ databases">
        <authorList>
            <person name="Corre E."/>
            <person name="Pelletier E."/>
            <person name="Niang G."/>
            <person name="Scheremetjew M."/>
            <person name="Finn R."/>
            <person name="Kale V."/>
            <person name="Holt S."/>
            <person name="Cochrane G."/>
            <person name="Meng A."/>
            <person name="Brown T."/>
            <person name="Cohen L."/>
        </authorList>
    </citation>
    <scope>NUCLEOTIDE SEQUENCE</scope>
    <source>
        <strain evidence="4">CCMP1756</strain>
    </source>
</reference>
<protein>
    <recommendedName>
        <fullName evidence="5">Clathrin light chain</fullName>
    </recommendedName>
</protein>
<evidence type="ECO:0000256" key="1">
    <source>
        <dbReference type="SAM" id="Coils"/>
    </source>
</evidence>
<name>A0A7S4EC91_9STRA</name>
<feature type="compositionally biased region" description="Polar residues" evidence="2">
    <location>
        <begin position="231"/>
        <end position="241"/>
    </location>
</feature>
<proteinExistence type="predicted"/>
<feature type="region of interest" description="Disordered" evidence="2">
    <location>
        <begin position="204"/>
        <end position="274"/>
    </location>
</feature>
<evidence type="ECO:0008006" key="5">
    <source>
        <dbReference type="Google" id="ProtNLM"/>
    </source>
</evidence>
<feature type="signal peptide" evidence="3">
    <location>
        <begin position="1"/>
        <end position="16"/>
    </location>
</feature>
<feature type="coiled-coil region" evidence="1">
    <location>
        <begin position="89"/>
        <end position="165"/>
    </location>
</feature>
<gene>
    <name evidence="4" type="ORF">PCAL00307_LOCUS19752</name>
</gene>
<sequence>MRRTFLLLAAVSRTVCFIPTIHFGRAPLYHPTRANRDAAEDSGAVVDGIDAVSARRDGVERQADGAEATEDTAEDVEDTAEEDADAAILRELEDEVTRLDAARQDCAAKIERLFAELDAAQIERAQTTQAYERAYNRYQQTKGIQEQLQASRRKAEARKQSLENVDVVAAAAALKSRPQTAPIAGSYVPDGLSAEEWAELQARERAPREDLGKWGSAVGGESEPQRGDLMSQPTIWTNPSAFFNERVVGEPTIQSDESRPNIFDLDEDESEDND</sequence>
<organism evidence="4">
    <name type="scientific">Pelagomonas calceolata</name>
    <dbReference type="NCBI Taxonomy" id="35677"/>
    <lineage>
        <taxon>Eukaryota</taxon>
        <taxon>Sar</taxon>
        <taxon>Stramenopiles</taxon>
        <taxon>Ochrophyta</taxon>
        <taxon>Pelagophyceae</taxon>
        <taxon>Pelagomonadales</taxon>
        <taxon>Pelagomonadaceae</taxon>
        <taxon>Pelagomonas</taxon>
    </lineage>
</organism>
<keyword evidence="3" id="KW-0732">Signal</keyword>